<dbReference type="OrthoDB" id="4056921at2759"/>
<gene>
    <name evidence="3" type="ORF">B0A52_03810</name>
</gene>
<dbReference type="Proteomes" id="UP000288859">
    <property type="component" value="Unassembled WGS sequence"/>
</dbReference>
<evidence type="ECO:0000313" key="4">
    <source>
        <dbReference type="Proteomes" id="UP000288859"/>
    </source>
</evidence>
<dbReference type="VEuPathDB" id="FungiDB:PV10_08450"/>
<dbReference type="PANTHER" id="PTHR14281:SF0">
    <property type="entry name" value="KINETOCHORE PROTEIN SPC25"/>
    <property type="match status" value="1"/>
</dbReference>
<dbReference type="GO" id="GO:0007059">
    <property type="term" value="P:chromosome segregation"/>
    <property type="evidence" value="ECO:0007669"/>
    <property type="project" value="InterPro"/>
</dbReference>
<dbReference type="GO" id="GO:0031262">
    <property type="term" value="C:Ndc80 complex"/>
    <property type="evidence" value="ECO:0007669"/>
    <property type="project" value="InterPro"/>
</dbReference>
<evidence type="ECO:0000313" key="3">
    <source>
        <dbReference type="EMBL" id="RVX71626.1"/>
    </source>
</evidence>
<organism evidence="3 4">
    <name type="scientific">Exophiala mesophila</name>
    <name type="common">Black yeast-like fungus</name>
    <dbReference type="NCBI Taxonomy" id="212818"/>
    <lineage>
        <taxon>Eukaryota</taxon>
        <taxon>Fungi</taxon>
        <taxon>Dikarya</taxon>
        <taxon>Ascomycota</taxon>
        <taxon>Pezizomycotina</taxon>
        <taxon>Eurotiomycetes</taxon>
        <taxon>Chaetothyriomycetidae</taxon>
        <taxon>Chaetothyriales</taxon>
        <taxon>Herpotrichiellaceae</taxon>
        <taxon>Exophiala</taxon>
    </lineage>
</organism>
<feature type="coiled-coil region" evidence="1">
    <location>
        <begin position="66"/>
        <end position="156"/>
    </location>
</feature>
<name>A0A438N7K2_EXOME</name>
<dbReference type="EMBL" id="NAJM01000016">
    <property type="protein sequence ID" value="RVX71626.1"/>
    <property type="molecule type" value="Genomic_DNA"/>
</dbReference>
<accession>A0A438N7K2</accession>
<dbReference type="AlphaFoldDB" id="A0A438N7K2"/>
<protein>
    <recommendedName>
        <fullName evidence="5">Kinetochore protein SPC25</fullName>
    </recommendedName>
</protein>
<feature type="compositionally biased region" description="Polar residues" evidence="2">
    <location>
        <begin position="260"/>
        <end position="270"/>
    </location>
</feature>
<feature type="region of interest" description="Disordered" evidence="2">
    <location>
        <begin position="239"/>
        <end position="287"/>
    </location>
</feature>
<keyword evidence="1" id="KW-0175">Coiled coil</keyword>
<dbReference type="Gene3D" id="3.30.457.50">
    <property type="entry name" value="Chromosome segregation protein Spc25"/>
    <property type="match status" value="1"/>
</dbReference>
<proteinExistence type="predicted"/>
<evidence type="ECO:0000256" key="1">
    <source>
        <dbReference type="SAM" id="Coils"/>
    </source>
</evidence>
<dbReference type="PANTHER" id="PTHR14281">
    <property type="entry name" value="KINETOCHORE PROTEIN SPC25-RELATED"/>
    <property type="match status" value="1"/>
</dbReference>
<evidence type="ECO:0000256" key="2">
    <source>
        <dbReference type="SAM" id="MobiDB-lite"/>
    </source>
</evidence>
<sequence length="321" mass="35884">MATTLPASSFSLSTSSFRASQSQNAQFSYSDNPLTQLPTVDFNFEDLRRRMADFTVKFDAFIEQGRKRVLQERNEFRARLGELSEEQKSTSTQMATLQSALSTHEHILAREQAEKNEMHGQISKLEAHQSNQSAARDRLKNAIAQTQRQIEVKLQAQREYSQKMDGQIRLNGPELNFWETYLGCRIEGTGDENTVRVAFVFPPAKGTKSGGGHGQDMEAMLDLQIPETTSGKYRVVLTKPKLDSSQTQIDSDTRTRHPDTQTPSNASHENQSGDRHAPPENAKPNAKDPIIRVLLTPGDMSIQSNNGLPHSFHSMTLVVAL</sequence>
<evidence type="ECO:0008006" key="5">
    <source>
        <dbReference type="Google" id="ProtNLM"/>
    </source>
</evidence>
<dbReference type="InterPro" id="IPR045143">
    <property type="entry name" value="Spc25"/>
</dbReference>
<reference evidence="3 4" key="1">
    <citation type="submission" date="2017-03" db="EMBL/GenBank/DDBJ databases">
        <title>Genomes of endolithic fungi from Antarctica.</title>
        <authorList>
            <person name="Coleine C."/>
            <person name="Masonjones S."/>
            <person name="Stajich J.E."/>
        </authorList>
    </citation>
    <scope>NUCLEOTIDE SEQUENCE [LARGE SCALE GENOMIC DNA]</scope>
    <source>
        <strain evidence="3 4">CCFEE 6314</strain>
    </source>
</reference>
<comment type="caution">
    <text evidence="3">The sequence shown here is derived from an EMBL/GenBank/DDBJ whole genome shotgun (WGS) entry which is preliminary data.</text>
</comment>